<name>A0A4Q7D624_9PSED</name>
<evidence type="ECO:0000313" key="1">
    <source>
        <dbReference type="EMBL" id="RZI33741.1"/>
    </source>
</evidence>
<dbReference type="AlphaFoldDB" id="A0A4Q7D624"/>
<proteinExistence type="predicted"/>
<dbReference type="Pfam" id="PF14072">
    <property type="entry name" value="DndB"/>
    <property type="match status" value="1"/>
</dbReference>
<protein>
    <submittedName>
        <fullName evidence="1">DGQHR domain-containing protein</fullName>
    </submittedName>
</protein>
<dbReference type="CDD" id="cd16413">
    <property type="entry name" value="DGQHR_domain"/>
    <property type="match status" value="1"/>
</dbReference>
<comment type="caution">
    <text evidence="1">The sequence shown here is derived from an EMBL/GenBank/DDBJ whole genome shotgun (WGS) entry which is preliminary data.</text>
</comment>
<dbReference type="InterPro" id="IPR017601">
    <property type="entry name" value="DGQHR-contain_dom"/>
</dbReference>
<dbReference type="InterPro" id="IPR017642">
    <property type="entry name" value="DNA_S_mod_DndB"/>
</dbReference>
<evidence type="ECO:0000313" key="2">
    <source>
        <dbReference type="Proteomes" id="UP000293369"/>
    </source>
</evidence>
<dbReference type="RefSeq" id="WP_130137889.1">
    <property type="nucleotide sequence ID" value="NZ_SGFE01000001.1"/>
</dbReference>
<dbReference type="NCBIfam" id="TIGR03187">
    <property type="entry name" value="DGQHR"/>
    <property type="match status" value="1"/>
</dbReference>
<reference evidence="1 2" key="1">
    <citation type="submission" date="2019-02" db="EMBL/GenBank/DDBJ databases">
        <title>Pseudomonas spp from wheat grain.</title>
        <authorList>
            <person name="Cho G.-S."/>
            <person name="Franz C.M.A.P."/>
        </authorList>
    </citation>
    <scope>NUCLEOTIDE SEQUENCE [LARGE SCALE GENOMIC DNA]</scope>
    <source>
        <strain evidence="1 2">133NRW</strain>
    </source>
</reference>
<gene>
    <name evidence="1" type="ORF">EUX57_00770</name>
</gene>
<sequence length="495" mass="56278">MNKIKGRFLRVSQPIGEFYCSVMKAKDLHEISFSDVRHLEREQTSEGFDTYLGIQRDLKPERVKKINEYIHAVDATFPNSIIIAIDERYISIVDGYIWIEYSDYQKGKVAKILDGQHRLAGFEGTDYCYNSPSGEKKDFELLVTIFVEADQHTQAQVFTMVNQNQTKVNRSLVYDLESLALARSPTKTAHQIASLLNSKKDSPFYQRIKRLGLKTDGVKTELITQAAFVESLVKLISRKPSVDRDILLGRKKNFFGMRNRELPDMQEIDFKRLPFRKSFAGEEDSVIAANIYNFFSAVKSVWPNSWRFDNKQSVLNKTVGLMALMRLLRDIYNEKVASGKFEYGGVIDEEEYVEFLASARIDDSYFSEFEAVSKSGGIVYKDIKSKVLAPKARFYHVSIRGETEGVQVVIVPGASAQQVSEHCANINKECVVGKTFWAELSEISDLESGAPVFIFEIDGKVLSYPEGSHGYGYLLNVYHAIIAKALAEYEQNYTD</sequence>
<dbReference type="Proteomes" id="UP000293369">
    <property type="component" value="Unassembled WGS sequence"/>
</dbReference>
<accession>A0A4Q7D624</accession>
<organism evidence="1 2">
    <name type="scientific">Pseudomonas orientalis</name>
    <dbReference type="NCBI Taxonomy" id="76758"/>
    <lineage>
        <taxon>Bacteria</taxon>
        <taxon>Pseudomonadati</taxon>
        <taxon>Pseudomonadota</taxon>
        <taxon>Gammaproteobacteria</taxon>
        <taxon>Pseudomonadales</taxon>
        <taxon>Pseudomonadaceae</taxon>
        <taxon>Pseudomonas</taxon>
    </lineage>
</organism>
<dbReference type="EMBL" id="SGFE01000001">
    <property type="protein sequence ID" value="RZI33741.1"/>
    <property type="molecule type" value="Genomic_DNA"/>
</dbReference>